<evidence type="ECO:0000259" key="9">
    <source>
        <dbReference type="PROSITE" id="PS50071"/>
    </source>
</evidence>
<evidence type="ECO:0000256" key="7">
    <source>
        <dbReference type="RuleBase" id="RU000682"/>
    </source>
</evidence>
<feature type="region of interest" description="Disordered" evidence="8">
    <location>
        <begin position="650"/>
        <end position="685"/>
    </location>
</feature>
<dbReference type="PROSITE" id="PS50071">
    <property type="entry name" value="HOMEOBOX_2"/>
    <property type="match status" value="1"/>
</dbReference>
<feature type="DNA-binding region" description="Homeobox" evidence="6">
    <location>
        <begin position="59"/>
        <end position="118"/>
    </location>
</feature>
<evidence type="ECO:0000256" key="4">
    <source>
        <dbReference type="ARBA" id="ARBA00023155"/>
    </source>
</evidence>
<dbReference type="InterPro" id="IPR001356">
    <property type="entry name" value="HD"/>
</dbReference>
<dbReference type="SMART" id="SM00389">
    <property type="entry name" value="HOX"/>
    <property type="match status" value="1"/>
</dbReference>
<sequence>MEFEAIYNRNNRSKPTLSDSSSAAPAFHSLGSLNGSMPMMNRQTSGQLASPMDTGEDVDTSSRPRLTQEQITILEQEFGKLPKPSTDFKKQLADRIGLTLARVNNWYQNRRAKTKNGAKTAEAQFEVRTEDLQLIWPTADQPFQAVPSYFDTRGPSSQSQAILDASPAADYDHCLSNYFGGGNFDISYDSMHGLPEVVPAVNPDGMPLAFDNLDFTKSCPPGITVLSADCKMPGTETLDFDFNGYSSDTPVGFAIPQDSPTEQTEESMYRIVENGLHVGNMSNQTFMSATSSSDGEQPNMMTPPERPSPISLQPSDGFDRRSSITGALTNEFQNGFHLQRQSSGQALYDQQLHASETGSISSLHTSPSATPVQWNDGSVPSALSLDTSTDNGFAANKIDLAARRKRPRPAPLIRPDAQRSFSYNGPLTSSPPSARKSLLNPSQPVRRIRSNLDGFSGRVQKPRSTSAHQSPRNVESRFQNAFKPEQSKGSSTTFQPPPTPLSAVHANDESLGVASQLNDQPHPALGSPTAFDDSFNLNSPPITPYDISPFSAERSQGVFLGHTFEAHQPPQSAPPQKTNFFPGDSPPTANSNLGHLSWQAPHELPSNHFAEPNPAVVMRSLYHAVPSHYEQPPVNPTYTQQQVYQNPLQPQLPSQHSFTPPQPLFQPSPEQLYPNGQTISYPLFHSPPMAPYHQNVYELQTQPQQLEIKVELGPQPKGPPQPRKQYTFSNSTPDDFSSPKDES</sequence>
<comment type="caution">
    <text evidence="10">The sequence shown here is derived from an EMBL/GenBank/DDBJ whole genome shotgun (WGS) entry which is preliminary data.</text>
</comment>
<dbReference type="GO" id="GO:0016586">
    <property type="term" value="C:RSC-type complex"/>
    <property type="evidence" value="ECO:0007669"/>
    <property type="project" value="TreeGrafter"/>
</dbReference>
<dbReference type="InterPro" id="IPR017970">
    <property type="entry name" value="Homeobox_CS"/>
</dbReference>
<comment type="similarity">
    <text evidence="2">Belongs to the engrailed homeobox family.</text>
</comment>
<feature type="domain" description="Homeobox" evidence="9">
    <location>
        <begin position="57"/>
        <end position="117"/>
    </location>
</feature>
<accession>A0A8H3G2I3</accession>
<evidence type="ECO:0000313" key="10">
    <source>
        <dbReference type="EMBL" id="CAF9935448.1"/>
    </source>
</evidence>
<keyword evidence="5 6" id="KW-0539">Nucleus</keyword>
<dbReference type="Pfam" id="PF00046">
    <property type="entry name" value="Homeodomain"/>
    <property type="match status" value="1"/>
</dbReference>
<evidence type="ECO:0000313" key="11">
    <source>
        <dbReference type="Proteomes" id="UP000664521"/>
    </source>
</evidence>
<keyword evidence="4 6" id="KW-0371">Homeobox</keyword>
<evidence type="ECO:0000256" key="1">
    <source>
        <dbReference type="ARBA" id="ARBA00004123"/>
    </source>
</evidence>
<keyword evidence="3 6" id="KW-0238">DNA-binding</keyword>
<keyword evidence="11" id="KW-1185">Reference proteome</keyword>
<evidence type="ECO:0000256" key="5">
    <source>
        <dbReference type="ARBA" id="ARBA00023242"/>
    </source>
</evidence>
<evidence type="ECO:0000256" key="6">
    <source>
        <dbReference type="PROSITE-ProRule" id="PRU00108"/>
    </source>
</evidence>
<dbReference type="PROSITE" id="PS00027">
    <property type="entry name" value="HOMEOBOX_1"/>
    <property type="match status" value="1"/>
</dbReference>
<dbReference type="PANTHER" id="PTHR24341">
    <property type="entry name" value="HOMEOBOX PROTEIN ENGRAILED"/>
    <property type="match status" value="1"/>
</dbReference>
<feature type="compositionally biased region" description="Polar residues" evidence="8">
    <location>
        <begin position="358"/>
        <end position="378"/>
    </location>
</feature>
<feature type="compositionally biased region" description="Polar residues" evidence="8">
    <location>
        <begin position="462"/>
        <end position="479"/>
    </location>
</feature>
<dbReference type="CDD" id="cd00086">
    <property type="entry name" value="homeodomain"/>
    <property type="match status" value="1"/>
</dbReference>
<feature type="compositionally biased region" description="Polar residues" evidence="8">
    <location>
        <begin position="726"/>
        <end position="735"/>
    </location>
</feature>
<dbReference type="SUPFAM" id="SSF46689">
    <property type="entry name" value="Homeodomain-like"/>
    <property type="match status" value="1"/>
</dbReference>
<comment type="subcellular location">
    <subcellularLocation>
        <location evidence="1 6 7">Nucleus</location>
    </subcellularLocation>
</comment>
<feature type="compositionally biased region" description="Polar residues" evidence="8">
    <location>
        <begin position="31"/>
        <end position="48"/>
    </location>
</feature>
<dbReference type="GO" id="GO:0003677">
    <property type="term" value="F:DNA binding"/>
    <property type="evidence" value="ECO:0007669"/>
    <property type="project" value="UniProtKB-UniRule"/>
</dbReference>
<evidence type="ECO:0000256" key="8">
    <source>
        <dbReference type="SAM" id="MobiDB-lite"/>
    </source>
</evidence>
<feature type="compositionally biased region" description="Polar residues" evidence="8">
    <location>
        <begin position="8"/>
        <end position="23"/>
    </location>
</feature>
<dbReference type="OrthoDB" id="6159439at2759"/>
<reference evidence="10" key="1">
    <citation type="submission" date="2021-03" db="EMBL/GenBank/DDBJ databases">
        <authorList>
            <person name="Tagirdzhanova G."/>
        </authorList>
    </citation>
    <scope>NUCLEOTIDE SEQUENCE</scope>
</reference>
<feature type="region of interest" description="Disordered" evidence="8">
    <location>
        <begin position="1"/>
        <end position="65"/>
    </location>
</feature>
<dbReference type="AlphaFoldDB" id="A0A8H3G2I3"/>
<dbReference type="InterPro" id="IPR009057">
    <property type="entry name" value="Homeodomain-like_sf"/>
</dbReference>
<organism evidence="10 11">
    <name type="scientific">Heterodermia speciosa</name>
    <dbReference type="NCBI Taxonomy" id="116794"/>
    <lineage>
        <taxon>Eukaryota</taxon>
        <taxon>Fungi</taxon>
        <taxon>Dikarya</taxon>
        <taxon>Ascomycota</taxon>
        <taxon>Pezizomycotina</taxon>
        <taxon>Lecanoromycetes</taxon>
        <taxon>OSLEUM clade</taxon>
        <taxon>Lecanoromycetidae</taxon>
        <taxon>Caliciales</taxon>
        <taxon>Physciaceae</taxon>
        <taxon>Heterodermia</taxon>
    </lineage>
</organism>
<feature type="region of interest" description="Disordered" evidence="8">
    <location>
        <begin position="358"/>
        <end position="535"/>
    </location>
</feature>
<dbReference type="PANTHER" id="PTHR24341:SF6">
    <property type="entry name" value="HOMEOBOX PROTEIN INVECTED"/>
    <property type="match status" value="1"/>
</dbReference>
<name>A0A8H3G2I3_9LECA</name>
<feature type="region of interest" description="Disordered" evidence="8">
    <location>
        <begin position="285"/>
        <end position="322"/>
    </location>
</feature>
<feature type="compositionally biased region" description="Polar residues" evidence="8">
    <location>
        <begin position="285"/>
        <end position="300"/>
    </location>
</feature>
<dbReference type="Proteomes" id="UP000664521">
    <property type="component" value="Unassembled WGS sequence"/>
</dbReference>
<dbReference type="EMBL" id="CAJPDS010000083">
    <property type="protein sequence ID" value="CAF9935448.1"/>
    <property type="molecule type" value="Genomic_DNA"/>
</dbReference>
<evidence type="ECO:0000256" key="3">
    <source>
        <dbReference type="ARBA" id="ARBA00023125"/>
    </source>
</evidence>
<feature type="compositionally biased region" description="Polar residues" evidence="8">
    <location>
        <begin position="419"/>
        <end position="432"/>
    </location>
</feature>
<gene>
    <name evidence="10" type="ORF">HETSPECPRED_009790</name>
</gene>
<proteinExistence type="inferred from homology"/>
<dbReference type="Gene3D" id="1.10.10.60">
    <property type="entry name" value="Homeodomain-like"/>
    <property type="match status" value="1"/>
</dbReference>
<dbReference type="InterPro" id="IPR050720">
    <property type="entry name" value="Engrailed_Homeobox_TFs"/>
</dbReference>
<protein>
    <recommendedName>
        <fullName evidence="9">Homeobox domain-containing protein</fullName>
    </recommendedName>
</protein>
<evidence type="ECO:0000256" key="2">
    <source>
        <dbReference type="ARBA" id="ARBA00010896"/>
    </source>
</evidence>
<feature type="region of interest" description="Disordered" evidence="8">
    <location>
        <begin position="701"/>
        <end position="743"/>
    </location>
</feature>
<dbReference type="GO" id="GO:0000981">
    <property type="term" value="F:DNA-binding transcription factor activity, RNA polymerase II-specific"/>
    <property type="evidence" value="ECO:0007669"/>
    <property type="project" value="InterPro"/>
</dbReference>